<name>A0AAW3ZQ91_9GAMM</name>
<evidence type="ECO:0000313" key="2">
    <source>
        <dbReference type="Proteomes" id="UP000613768"/>
    </source>
</evidence>
<keyword evidence="2" id="KW-1185">Reference proteome</keyword>
<reference evidence="1 2" key="1">
    <citation type="submission" date="2020-09" db="EMBL/GenBank/DDBJ databases">
        <title>Pseudoxanthomonas sp. CAU 1598 isolated from sand of Yaerae Beach.</title>
        <authorList>
            <person name="Kim W."/>
        </authorList>
    </citation>
    <scope>NUCLEOTIDE SEQUENCE [LARGE SCALE GENOMIC DNA]</scope>
    <source>
        <strain evidence="1 2">CAU 1598</strain>
    </source>
</reference>
<proteinExistence type="predicted"/>
<dbReference type="AlphaFoldDB" id="A0AAW3ZQ91"/>
<gene>
    <name evidence="1" type="ORF">IFO71_18315</name>
</gene>
<organism evidence="1 2">
    <name type="scientific">Pseudomarimonas arenosa</name>
    <dbReference type="NCBI Taxonomy" id="2774145"/>
    <lineage>
        <taxon>Bacteria</taxon>
        <taxon>Pseudomonadati</taxon>
        <taxon>Pseudomonadota</taxon>
        <taxon>Gammaproteobacteria</taxon>
        <taxon>Lysobacterales</taxon>
        <taxon>Lysobacteraceae</taxon>
        <taxon>Pseudomarimonas</taxon>
    </lineage>
</organism>
<protein>
    <submittedName>
        <fullName evidence="1">Uncharacterized protein</fullName>
    </submittedName>
</protein>
<dbReference type="Proteomes" id="UP000613768">
    <property type="component" value="Unassembled WGS sequence"/>
</dbReference>
<dbReference type="RefSeq" id="WP_192031127.1">
    <property type="nucleotide sequence ID" value="NZ_JACYTR010000061.1"/>
</dbReference>
<dbReference type="EMBL" id="JACYTR010000061">
    <property type="protein sequence ID" value="MBD8527705.1"/>
    <property type="molecule type" value="Genomic_DNA"/>
</dbReference>
<accession>A0AAW3ZQ91</accession>
<sequence length="79" mass="8255">MSKNQDNRVLGRVLAKEQTLNVAGGTGTQAAFDSPMNADVTLPMSDLNTGAAVDTGHTLPIIDCAGTGVSFDDDFKQEN</sequence>
<comment type="caution">
    <text evidence="1">The sequence shown here is derived from an EMBL/GenBank/DDBJ whole genome shotgun (WGS) entry which is preliminary data.</text>
</comment>
<evidence type="ECO:0000313" key="1">
    <source>
        <dbReference type="EMBL" id="MBD8527705.1"/>
    </source>
</evidence>